<keyword evidence="1" id="KW-0723">Serine/threonine-protein kinase</keyword>
<feature type="domain" description="Histidine kinase/HSP90-like ATPase" evidence="2">
    <location>
        <begin position="75"/>
        <end position="188"/>
    </location>
</feature>
<organism evidence="3 4">
    <name type="scientific">Actinomadura namibiensis</name>
    <dbReference type="NCBI Taxonomy" id="182080"/>
    <lineage>
        <taxon>Bacteria</taxon>
        <taxon>Bacillati</taxon>
        <taxon>Actinomycetota</taxon>
        <taxon>Actinomycetes</taxon>
        <taxon>Streptosporangiales</taxon>
        <taxon>Thermomonosporaceae</taxon>
        <taxon>Actinomadura</taxon>
    </lineage>
</organism>
<keyword evidence="4" id="KW-1185">Reference proteome</keyword>
<evidence type="ECO:0000259" key="2">
    <source>
        <dbReference type="Pfam" id="PF13581"/>
    </source>
</evidence>
<dbReference type="GO" id="GO:0004674">
    <property type="term" value="F:protein serine/threonine kinase activity"/>
    <property type="evidence" value="ECO:0007669"/>
    <property type="project" value="UniProtKB-KW"/>
</dbReference>
<keyword evidence="1" id="KW-0808">Transferase</keyword>
<keyword evidence="1" id="KW-0418">Kinase</keyword>
<dbReference type="Gene3D" id="3.30.565.10">
    <property type="entry name" value="Histidine kinase-like ATPase, C-terminal domain"/>
    <property type="match status" value="1"/>
</dbReference>
<evidence type="ECO:0000313" key="4">
    <source>
        <dbReference type="Proteomes" id="UP000572680"/>
    </source>
</evidence>
<dbReference type="InterPro" id="IPR036890">
    <property type="entry name" value="HATPase_C_sf"/>
</dbReference>
<dbReference type="InterPro" id="IPR003594">
    <property type="entry name" value="HATPase_dom"/>
</dbReference>
<dbReference type="PANTHER" id="PTHR35526:SF3">
    <property type="entry name" value="ANTI-SIGMA-F FACTOR RSBW"/>
    <property type="match status" value="1"/>
</dbReference>
<dbReference type="PANTHER" id="PTHR35526">
    <property type="entry name" value="ANTI-SIGMA-F FACTOR RSBW-RELATED"/>
    <property type="match status" value="1"/>
</dbReference>
<name>A0A7W3QPY0_ACTNM</name>
<evidence type="ECO:0000313" key="3">
    <source>
        <dbReference type="EMBL" id="MBA8954643.1"/>
    </source>
</evidence>
<dbReference type="CDD" id="cd16936">
    <property type="entry name" value="HATPase_RsbW-like"/>
    <property type="match status" value="1"/>
</dbReference>
<dbReference type="Proteomes" id="UP000572680">
    <property type="component" value="Unassembled WGS sequence"/>
</dbReference>
<gene>
    <name evidence="3" type="ORF">HNR61_006300</name>
</gene>
<accession>A0A7W3QPY0</accession>
<dbReference type="SUPFAM" id="SSF55874">
    <property type="entry name" value="ATPase domain of HSP90 chaperone/DNA topoisomerase II/histidine kinase"/>
    <property type="match status" value="1"/>
</dbReference>
<reference evidence="3 4" key="1">
    <citation type="submission" date="2020-08" db="EMBL/GenBank/DDBJ databases">
        <title>Genomic Encyclopedia of Type Strains, Phase IV (KMG-IV): sequencing the most valuable type-strain genomes for metagenomic binning, comparative biology and taxonomic classification.</title>
        <authorList>
            <person name="Goeker M."/>
        </authorList>
    </citation>
    <scope>NUCLEOTIDE SEQUENCE [LARGE SCALE GENOMIC DNA]</scope>
    <source>
        <strain evidence="3 4">DSM 44197</strain>
    </source>
</reference>
<protein>
    <submittedName>
        <fullName evidence="3">Anti-sigma regulatory factor (Ser/Thr protein kinase)</fullName>
    </submittedName>
</protein>
<proteinExistence type="predicted"/>
<dbReference type="Pfam" id="PF13581">
    <property type="entry name" value="HATPase_c_2"/>
    <property type="match status" value="1"/>
</dbReference>
<evidence type="ECO:0000256" key="1">
    <source>
        <dbReference type="ARBA" id="ARBA00022527"/>
    </source>
</evidence>
<dbReference type="RefSeq" id="WP_182846685.1">
    <property type="nucleotide sequence ID" value="NZ_BAAALP010000011.1"/>
</dbReference>
<dbReference type="EMBL" id="JACJIA010000009">
    <property type="protein sequence ID" value="MBA8954643.1"/>
    <property type="molecule type" value="Genomic_DNA"/>
</dbReference>
<dbReference type="AlphaFoldDB" id="A0A7W3QPY0"/>
<sequence length="196" mass="20430">MEDMGSGEGLAGMGHAPVGGVFPDVAVAPGNSDKNELSTESELRVTEWHPESKAAAMITVPPPSAVTEPSTLMITSAPEAIKAARDFARGWLEVKGVDHAAVQVGLLVINELVTNAHKHGSEPGETISVRLYLSADGPVVEVRDGGDGEPRVKPLTLDSFSGRGLAIVSELAKAWGFRHLASGGKAVYAVLRETTA</sequence>
<comment type="caution">
    <text evidence="3">The sequence shown here is derived from an EMBL/GenBank/DDBJ whole genome shotgun (WGS) entry which is preliminary data.</text>
</comment>
<dbReference type="InterPro" id="IPR050267">
    <property type="entry name" value="Anti-sigma-factor_SerPK"/>
</dbReference>